<dbReference type="Proteomes" id="UP000773469">
    <property type="component" value="Unassembled WGS sequence"/>
</dbReference>
<dbReference type="EMBL" id="MCBT01000018">
    <property type="protein sequence ID" value="OEG74597.1"/>
    <property type="molecule type" value="Genomic_DNA"/>
</dbReference>
<keyword evidence="11" id="KW-1185">Reference proteome</keyword>
<dbReference type="Proteomes" id="UP000095230">
    <property type="component" value="Unassembled WGS sequence"/>
</dbReference>
<evidence type="ECO:0000259" key="7">
    <source>
        <dbReference type="Pfam" id="PF00460"/>
    </source>
</evidence>
<dbReference type="Pfam" id="PF00460">
    <property type="entry name" value="Flg_bb_rod"/>
    <property type="match status" value="1"/>
</dbReference>
<evidence type="ECO:0000313" key="9">
    <source>
        <dbReference type="EMBL" id="OEG74597.1"/>
    </source>
</evidence>
<dbReference type="PROSITE" id="PS00588">
    <property type="entry name" value="FLAGELLA_BB_ROD"/>
    <property type="match status" value="1"/>
</dbReference>
<evidence type="ECO:0000256" key="2">
    <source>
        <dbReference type="ARBA" id="ARBA00009677"/>
    </source>
</evidence>
<evidence type="ECO:0000256" key="1">
    <source>
        <dbReference type="ARBA" id="ARBA00004117"/>
    </source>
</evidence>
<sequence length="132" mass="14497">MAINFDKALGVHQYTLGIRSARAQVISSNIANADTPHYKAKDLDFDKALQAARTTQGGLSMSKSDSKHFDLAALSQQHISYRVPNQPDTGDGNTVDIQQEQSEFMQNALEYQMSLGFLDSKFAGMKKALKGN</sequence>
<comment type="subunit">
    <text evidence="6">The basal body constitutes a major portion of the flagellar organelle and consists of a number of rings mounted on a central rod.</text>
</comment>
<dbReference type="AlphaFoldDB" id="A0A1E5IW00"/>
<keyword evidence="9" id="KW-0969">Cilium</keyword>
<dbReference type="OrthoDB" id="9788334at2"/>
<dbReference type="GO" id="GO:0030694">
    <property type="term" value="C:bacterial-type flagellum basal body, rod"/>
    <property type="evidence" value="ECO:0007669"/>
    <property type="project" value="InterPro"/>
</dbReference>
<accession>A0A1E5IW00</accession>
<protein>
    <recommendedName>
        <fullName evidence="3 6">Flagellar basal body rod protein FlgB</fullName>
    </recommendedName>
</protein>
<dbReference type="InterPro" id="IPR001444">
    <property type="entry name" value="Flag_bb_rod_N"/>
</dbReference>
<dbReference type="NCBIfam" id="TIGR01396">
    <property type="entry name" value="FlgB"/>
    <property type="match status" value="1"/>
</dbReference>
<evidence type="ECO:0000313" key="8">
    <source>
        <dbReference type="EMBL" id="GIU43562.1"/>
    </source>
</evidence>
<organism evidence="9 10">
    <name type="scientific">Shewanella colwelliana</name>
    <name type="common">Alteromonas colwelliana</name>
    <dbReference type="NCBI Taxonomy" id="23"/>
    <lineage>
        <taxon>Bacteria</taxon>
        <taxon>Pseudomonadati</taxon>
        <taxon>Pseudomonadota</taxon>
        <taxon>Gammaproteobacteria</taxon>
        <taxon>Alteromonadales</taxon>
        <taxon>Shewanellaceae</taxon>
        <taxon>Shewanella</taxon>
    </lineage>
</organism>
<evidence type="ECO:0000256" key="5">
    <source>
        <dbReference type="ARBA" id="ARBA00024934"/>
    </source>
</evidence>
<dbReference type="STRING" id="23.BEL05_19380"/>
<evidence type="ECO:0000256" key="6">
    <source>
        <dbReference type="PIRNR" id="PIRNR002889"/>
    </source>
</evidence>
<dbReference type="PANTHER" id="PTHR30435">
    <property type="entry name" value="FLAGELLAR PROTEIN"/>
    <property type="match status" value="1"/>
</dbReference>
<dbReference type="RefSeq" id="WP_028765232.1">
    <property type="nucleotide sequence ID" value="NZ_BPEU01000022.1"/>
</dbReference>
<comment type="similarity">
    <text evidence="2 6">Belongs to the flagella basal body rod proteins family.</text>
</comment>
<keyword evidence="9" id="KW-0966">Cell projection</keyword>
<evidence type="ECO:0000313" key="11">
    <source>
        <dbReference type="Proteomes" id="UP000773469"/>
    </source>
</evidence>
<reference evidence="9 10" key="1">
    <citation type="submission" date="2016-07" db="EMBL/GenBank/DDBJ databases">
        <title>Whole-genome of two Shewanella species isolated from a digestive organ of sea cucumber Apostichopus japonicus Selenka 1867.</title>
        <authorList>
            <person name="Hong H.-H."/>
            <person name="Choi H."/>
            <person name="Cheon S."/>
            <person name="Oh J.-S."/>
            <person name="Lee H.-G."/>
            <person name="Park C."/>
        </authorList>
    </citation>
    <scope>NUCLEOTIDE SEQUENCE [LARGE SCALE GENOMIC DNA]</scope>
    <source>
        <strain evidence="9 10">CSB03KR</strain>
    </source>
</reference>
<name>A0A1E5IW00_SHECO</name>
<dbReference type="InterPro" id="IPR019776">
    <property type="entry name" value="Flagellar_basal_body_rod_CS"/>
</dbReference>
<keyword evidence="4 6" id="KW-0975">Bacterial flagellum</keyword>
<dbReference type="EMBL" id="BPEU01000022">
    <property type="protein sequence ID" value="GIU43562.1"/>
    <property type="molecule type" value="Genomic_DNA"/>
</dbReference>
<dbReference type="GO" id="GO:0071978">
    <property type="term" value="P:bacterial-type flagellum-dependent swarming motility"/>
    <property type="evidence" value="ECO:0007669"/>
    <property type="project" value="TreeGrafter"/>
</dbReference>
<reference evidence="8 11" key="2">
    <citation type="submission" date="2021-05" db="EMBL/GenBank/DDBJ databases">
        <title>Molecular characterization for Shewanella algae harboring chromosomal blaOXA-55-like strains isolated from clinical and environment sample.</title>
        <authorList>
            <person name="Ohama Y."/>
            <person name="Aoki K."/>
            <person name="Harada S."/>
            <person name="Moriya K."/>
            <person name="Ishii Y."/>
            <person name="Tateda K."/>
        </authorList>
    </citation>
    <scope>NUCLEOTIDE SEQUENCE [LARGE SCALE GENOMIC DNA]</scope>
    <source>
        <strain evidence="8 11">MBTL60-118</strain>
    </source>
</reference>
<comment type="function">
    <text evidence="5 6">Structural component of flagellum, the bacterial motility apparatus. Part of the rod structure of flagellar basal body.</text>
</comment>
<comment type="caution">
    <text evidence="9">The sequence shown here is derived from an EMBL/GenBank/DDBJ whole genome shotgun (WGS) entry which is preliminary data.</text>
</comment>
<comment type="subcellular location">
    <subcellularLocation>
        <location evidence="1 6">Bacterial flagellum basal body</location>
    </subcellularLocation>
</comment>
<gene>
    <name evidence="8" type="primary">flgB</name>
    <name evidence="9" type="ORF">BEL05_19380</name>
    <name evidence="8" type="ORF">TUM3794_29530</name>
</gene>
<evidence type="ECO:0000256" key="3">
    <source>
        <dbReference type="ARBA" id="ARBA00014376"/>
    </source>
</evidence>
<dbReference type="InterPro" id="IPR006300">
    <property type="entry name" value="FlgB"/>
</dbReference>
<feature type="domain" description="Flagellar basal body rod protein N-terminal" evidence="7">
    <location>
        <begin position="20"/>
        <end position="39"/>
    </location>
</feature>
<dbReference type="PIRSF" id="PIRSF002889">
    <property type="entry name" value="Rod_FlgB"/>
    <property type="match status" value="1"/>
</dbReference>
<proteinExistence type="inferred from homology"/>
<dbReference type="PANTHER" id="PTHR30435:SF12">
    <property type="entry name" value="FLAGELLAR BASAL BODY ROD PROTEIN FLGB"/>
    <property type="match status" value="1"/>
</dbReference>
<evidence type="ECO:0000313" key="10">
    <source>
        <dbReference type="Proteomes" id="UP000095230"/>
    </source>
</evidence>
<keyword evidence="9" id="KW-0282">Flagellum</keyword>
<evidence type="ECO:0000256" key="4">
    <source>
        <dbReference type="ARBA" id="ARBA00023143"/>
    </source>
</evidence>